<feature type="compositionally biased region" description="Basic and acidic residues" evidence="8">
    <location>
        <begin position="112"/>
        <end position="121"/>
    </location>
</feature>
<keyword evidence="6" id="KW-0804">Transcription</keyword>
<feature type="compositionally biased region" description="Acidic residues" evidence="8">
    <location>
        <begin position="122"/>
        <end position="132"/>
    </location>
</feature>
<dbReference type="SMART" id="SM00906">
    <property type="entry name" value="Fungal_trans"/>
    <property type="match status" value="1"/>
</dbReference>
<evidence type="ECO:0000256" key="3">
    <source>
        <dbReference type="ARBA" id="ARBA00022833"/>
    </source>
</evidence>
<dbReference type="Pfam" id="PF04082">
    <property type="entry name" value="Fungal_trans"/>
    <property type="match status" value="1"/>
</dbReference>
<keyword evidence="11" id="KW-1185">Reference proteome</keyword>
<dbReference type="PANTHER" id="PTHR31313:SF81">
    <property type="entry name" value="TY1 ENHANCER ACTIVATOR"/>
    <property type="match status" value="1"/>
</dbReference>
<feature type="region of interest" description="Disordered" evidence="8">
    <location>
        <begin position="99"/>
        <end position="132"/>
    </location>
</feature>
<reference evidence="10 11" key="1">
    <citation type="submission" date="2023-04" db="EMBL/GenBank/DDBJ databases">
        <title>Genome of Basidiobolus ranarum AG-B5.</title>
        <authorList>
            <person name="Stajich J.E."/>
            <person name="Carter-House D."/>
            <person name="Gryganskyi A."/>
        </authorList>
    </citation>
    <scope>NUCLEOTIDE SEQUENCE [LARGE SCALE GENOMIC DNA]</scope>
    <source>
        <strain evidence="10 11">AG-B5</strain>
    </source>
</reference>
<dbReference type="CDD" id="cd00067">
    <property type="entry name" value="GAL4"/>
    <property type="match status" value="1"/>
</dbReference>
<keyword evidence="2" id="KW-0479">Metal-binding</keyword>
<dbReference type="SUPFAM" id="SSF57701">
    <property type="entry name" value="Zn2/Cys6 DNA-binding domain"/>
    <property type="match status" value="1"/>
</dbReference>
<keyword evidence="7" id="KW-0539">Nucleus</keyword>
<keyword evidence="4" id="KW-0805">Transcription regulation</keyword>
<dbReference type="Gene3D" id="4.10.240.10">
    <property type="entry name" value="Zn(2)-C6 fungal-type DNA-binding domain"/>
    <property type="match status" value="1"/>
</dbReference>
<name>A0ABR2W8P7_9FUNG</name>
<dbReference type="InterPro" id="IPR001138">
    <property type="entry name" value="Zn2Cys6_DnaBD"/>
</dbReference>
<evidence type="ECO:0000256" key="8">
    <source>
        <dbReference type="SAM" id="MobiDB-lite"/>
    </source>
</evidence>
<proteinExistence type="predicted"/>
<feature type="compositionally biased region" description="Low complexity" evidence="8">
    <location>
        <begin position="634"/>
        <end position="653"/>
    </location>
</feature>
<feature type="compositionally biased region" description="Basic and acidic residues" evidence="8">
    <location>
        <begin position="595"/>
        <end position="604"/>
    </location>
</feature>
<keyword evidence="3" id="KW-0862">Zinc</keyword>
<dbReference type="InterPro" id="IPR007219">
    <property type="entry name" value="XnlR_reg_dom"/>
</dbReference>
<dbReference type="PROSITE" id="PS50048">
    <property type="entry name" value="ZN2_CY6_FUNGAL_2"/>
    <property type="match status" value="1"/>
</dbReference>
<feature type="domain" description="Zn(2)-C6 fungal-type" evidence="9">
    <location>
        <begin position="21"/>
        <end position="51"/>
    </location>
</feature>
<evidence type="ECO:0000256" key="5">
    <source>
        <dbReference type="ARBA" id="ARBA00023125"/>
    </source>
</evidence>
<evidence type="ECO:0000256" key="6">
    <source>
        <dbReference type="ARBA" id="ARBA00023163"/>
    </source>
</evidence>
<comment type="caution">
    <text evidence="10">The sequence shown here is derived from an EMBL/GenBank/DDBJ whole genome shotgun (WGS) entry which is preliminary data.</text>
</comment>
<dbReference type="InterPro" id="IPR036864">
    <property type="entry name" value="Zn2-C6_fun-type_DNA-bd_sf"/>
</dbReference>
<comment type="subcellular location">
    <subcellularLocation>
        <location evidence="1">Nucleus</location>
    </subcellularLocation>
</comment>
<sequence length="777" mass="86982">MNISTTEHDSSTYKKPRATRACDLCRKKKVKCDSVKPSCANCTMFGYDCTYLDKPKKRGPQAANPKTLEARLKRIEFALTGLLDTDSISTSSSVMQEVTSIGNGEKASSDWSEEHLSKEGSDSDEDEELEEEFSQLAIEQRARYKYLGSSSGMYLLEGGKYHVNGVLTKFCELALRPELQTLGPDFPTQEIENQLLEVYFSRSHNYFPIFNKAGFLQRLNSGKGVSNVLLNSICAVGCILEGLTVFKDPGISRSATRFFFNRAKTELDKQYHISSLYTVQGLLLMAFNPAGGWLFLGMAVRMAQDLGLHRNIESDSLDPIEKQNRKLAWWGCVIFDRLHSAMGGKPLAINEDDFDTTLPMDYGLKDKGDVSPGSSTSLRYLTQTVRLTMLISKIIRGIYIPRSGAKNKSSTNLWSLNKSLSDWETSLSPEFRIQYDNPPNTSTFACLINSFYQYSLILLNRPFIPRFNDDHEAKASNNPAQLICERAASRITWISYYTPLEWQLHGISVKPGLLFSSSTIHLINSMSNDKELARVAKNNFAVNLKIMRQVSAIFFGAHHILTILEDLAKTRGLDNLNSLEPILYDPPKAALSPDVSHKLPRRTDSGSVVVLPNPPSDNLDCLSEGSDPRASYESTTPSPLRSTTSSTNPTISNNFHWTPIETPVYSQQPEIYKDQQQLDIAEPIYQCQNTSYTAPLNLFENNISLSSTLNPVISNIPQFAATSGYPTFTPNGTDFELLCAQRPDSDAPLLNLMQMEMDFDDWNNYFNQFGQSHSNPS</sequence>
<gene>
    <name evidence="10" type="ORF">K7432_002140</name>
</gene>
<evidence type="ECO:0000256" key="7">
    <source>
        <dbReference type="ARBA" id="ARBA00023242"/>
    </source>
</evidence>
<dbReference type="CDD" id="cd12148">
    <property type="entry name" value="fungal_TF_MHR"/>
    <property type="match status" value="1"/>
</dbReference>
<dbReference type="SMART" id="SM00066">
    <property type="entry name" value="GAL4"/>
    <property type="match status" value="1"/>
</dbReference>
<dbReference type="PANTHER" id="PTHR31313">
    <property type="entry name" value="TY1 ENHANCER ACTIVATOR"/>
    <property type="match status" value="1"/>
</dbReference>
<dbReference type="Pfam" id="PF00172">
    <property type="entry name" value="Zn_clus"/>
    <property type="match status" value="1"/>
</dbReference>
<dbReference type="EMBL" id="JASJQH010006930">
    <property type="protein sequence ID" value="KAK9723081.1"/>
    <property type="molecule type" value="Genomic_DNA"/>
</dbReference>
<dbReference type="InterPro" id="IPR051615">
    <property type="entry name" value="Transcr_Regulatory_Elem"/>
</dbReference>
<evidence type="ECO:0000256" key="1">
    <source>
        <dbReference type="ARBA" id="ARBA00004123"/>
    </source>
</evidence>
<dbReference type="Proteomes" id="UP001479436">
    <property type="component" value="Unassembled WGS sequence"/>
</dbReference>
<feature type="region of interest" description="Disordered" evidence="8">
    <location>
        <begin position="591"/>
        <end position="653"/>
    </location>
</feature>
<evidence type="ECO:0000256" key="2">
    <source>
        <dbReference type="ARBA" id="ARBA00022723"/>
    </source>
</evidence>
<evidence type="ECO:0000256" key="4">
    <source>
        <dbReference type="ARBA" id="ARBA00023015"/>
    </source>
</evidence>
<evidence type="ECO:0000313" key="10">
    <source>
        <dbReference type="EMBL" id="KAK9723081.1"/>
    </source>
</evidence>
<protein>
    <recommendedName>
        <fullName evidence="9">Zn(2)-C6 fungal-type domain-containing protein</fullName>
    </recommendedName>
</protein>
<organism evidence="10 11">
    <name type="scientific">Basidiobolus ranarum</name>
    <dbReference type="NCBI Taxonomy" id="34480"/>
    <lineage>
        <taxon>Eukaryota</taxon>
        <taxon>Fungi</taxon>
        <taxon>Fungi incertae sedis</taxon>
        <taxon>Zoopagomycota</taxon>
        <taxon>Entomophthoromycotina</taxon>
        <taxon>Basidiobolomycetes</taxon>
        <taxon>Basidiobolales</taxon>
        <taxon>Basidiobolaceae</taxon>
        <taxon>Basidiobolus</taxon>
    </lineage>
</organism>
<keyword evidence="5" id="KW-0238">DNA-binding</keyword>
<evidence type="ECO:0000313" key="11">
    <source>
        <dbReference type="Proteomes" id="UP001479436"/>
    </source>
</evidence>
<dbReference type="PROSITE" id="PS00463">
    <property type="entry name" value="ZN2_CY6_FUNGAL_1"/>
    <property type="match status" value="1"/>
</dbReference>
<accession>A0ABR2W8P7</accession>
<evidence type="ECO:0000259" key="9">
    <source>
        <dbReference type="PROSITE" id="PS50048"/>
    </source>
</evidence>